<gene>
    <name evidence="1" type="ORF">V6N11_022858</name>
</gene>
<organism evidence="1 2">
    <name type="scientific">Hibiscus sabdariffa</name>
    <name type="common">roselle</name>
    <dbReference type="NCBI Taxonomy" id="183260"/>
    <lineage>
        <taxon>Eukaryota</taxon>
        <taxon>Viridiplantae</taxon>
        <taxon>Streptophyta</taxon>
        <taxon>Embryophyta</taxon>
        <taxon>Tracheophyta</taxon>
        <taxon>Spermatophyta</taxon>
        <taxon>Magnoliopsida</taxon>
        <taxon>eudicotyledons</taxon>
        <taxon>Gunneridae</taxon>
        <taxon>Pentapetalae</taxon>
        <taxon>rosids</taxon>
        <taxon>malvids</taxon>
        <taxon>Malvales</taxon>
        <taxon>Malvaceae</taxon>
        <taxon>Malvoideae</taxon>
        <taxon>Hibiscus</taxon>
    </lineage>
</organism>
<comment type="caution">
    <text evidence="1">The sequence shown here is derived from an EMBL/GenBank/DDBJ whole genome shotgun (WGS) entry which is preliminary data.</text>
</comment>
<name>A0ABR2TKN6_9ROSI</name>
<accession>A0ABR2TKN6</accession>
<protein>
    <submittedName>
        <fullName evidence="1">Uncharacterized protein</fullName>
    </submittedName>
</protein>
<keyword evidence="2" id="KW-1185">Reference proteome</keyword>
<dbReference type="Proteomes" id="UP001396334">
    <property type="component" value="Unassembled WGS sequence"/>
</dbReference>
<dbReference type="EMBL" id="JBBPBN010000005">
    <property type="protein sequence ID" value="KAK9037964.1"/>
    <property type="molecule type" value="Genomic_DNA"/>
</dbReference>
<sequence length="190" mass="21716">MGFPGDLRHEVMFMVGINLPVLCYSETNVRNVLHFILVIFDHSHHNQLIKFHIHKLVFLMMVLKMKPTSQMLLKRRKKMMYSTAMIVMMKEWAKEEKSREIIKGDPAIVKILHHTQGAMSVEVVLMILIEASSDHILEALHVDPASVVSLINKRVELDSWSPPRSAKDWKNLQKQADQVVKGTAATVGAR</sequence>
<proteinExistence type="predicted"/>
<evidence type="ECO:0000313" key="1">
    <source>
        <dbReference type="EMBL" id="KAK9037964.1"/>
    </source>
</evidence>
<evidence type="ECO:0000313" key="2">
    <source>
        <dbReference type="Proteomes" id="UP001396334"/>
    </source>
</evidence>
<reference evidence="1 2" key="1">
    <citation type="journal article" date="2024" name="G3 (Bethesda)">
        <title>Genome assembly of Hibiscus sabdariffa L. provides insights into metabolisms of medicinal natural products.</title>
        <authorList>
            <person name="Kim T."/>
        </authorList>
    </citation>
    <scope>NUCLEOTIDE SEQUENCE [LARGE SCALE GENOMIC DNA]</scope>
    <source>
        <strain evidence="1">TK-2024</strain>
        <tissue evidence="1">Old leaves</tissue>
    </source>
</reference>